<keyword evidence="8" id="KW-0648">Protein biosynthesis</keyword>
<evidence type="ECO:0000256" key="4">
    <source>
        <dbReference type="ARBA" id="ARBA00023015"/>
    </source>
</evidence>
<keyword evidence="6" id="KW-0539">Nucleus</keyword>
<organism evidence="8 9">
    <name type="scientific">Linnemannia exigua</name>
    <dbReference type="NCBI Taxonomy" id="604196"/>
    <lineage>
        <taxon>Eukaryota</taxon>
        <taxon>Fungi</taxon>
        <taxon>Fungi incertae sedis</taxon>
        <taxon>Mucoromycota</taxon>
        <taxon>Mortierellomycotina</taxon>
        <taxon>Mortierellomycetes</taxon>
        <taxon>Mortierellales</taxon>
        <taxon>Mortierellaceae</taxon>
        <taxon>Linnemannia</taxon>
    </lineage>
</organism>
<reference evidence="8" key="1">
    <citation type="journal article" date="2020" name="Fungal Divers.">
        <title>Resolving the Mortierellaceae phylogeny through synthesis of multi-gene phylogenetics and phylogenomics.</title>
        <authorList>
            <person name="Vandepol N."/>
            <person name="Liber J."/>
            <person name="Desiro A."/>
            <person name="Na H."/>
            <person name="Kennedy M."/>
            <person name="Barry K."/>
            <person name="Grigoriev I.V."/>
            <person name="Miller A.N."/>
            <person name="O'Donnell K."/>
            <person name="Stajich J.E."/>
            <person name="Bonito G."/>
        </authorList>
    </citation>
    <scope>NUCLEOTIDE SEQUENCE</scope>
    <source>
        <strain evidence="8">NRRL 28262</strain>
    </source>
</reference>
<dbReference type="GO" id="GO:0032021">
    <property type="term" value="C:NELF complex"/>
    <property type="evidence" value="ECO:0007669"/>
    <property type="project" value="TreeGrafter"/>
</dbReference>
<feature type="compositionally biased region" description="Polar residues" evidence="7">
    <location>
        <begin position="593"/>
        <end position="602"/>
    </location>
</feature>
<comment type="caution">
    <text evidence="8">The sequence shown here is derived from an EMBL/GenBank/DDBJ whole genome shotgun (WGS) entry which is preliminary data.</text>
</comment>
<dbReference type="Proteomes" id="UP001194580">
    <property type="component" value="Unassembled WGS sequence"/>
</dbReference>
<evidence type="ECO:0000313" key="9">
    <source>
        <dbReference type="Proteomes" id="UP001194580"/>
    </source>
</evidence>
<dbReference type="PANTHER" id="PTHR12144">
    <property type="entry name" value="NEGATIVE ELONGATION FACTOR D"/>
    <property type="match status" value="1"/>
</dbReference>
<feature type="compositionally biased region" description="Basic and acidic residues" evidence="7">
    <location>
        <begin position="603"/>
        <end position="613"/>
    </location>
</feature>
<dbReference type="AlphaFoldDB" id="A0AAD4DFJ0"/>
<keyword evidence="8" id="KW-0251">Elongation factor</keyword>
<dbReference type="PANTHER" id="PTHR12144:SF0">
    <property type="entry name" value="NEGATIVE ELONGATION FACTOR C_D"/>
    <property type="match status" value="1"/>
</dbReference>
<dbReference type="Pfam" id="PF04858">
    <property type="entry name" value="TH1"/>
    <property type="match status" value="1"/>
</dbReference>
<dbReference type="GO" id="GO:0003723">
    <property type="term" value="F:RNA binding"/>
    <property type="evidence" value="ECO:0007669"/>
    <property type="project" value="TreeGrafter"/>
</dbReference>
<evidence type="ECO:0000256" key="5">
    <source>
        <dbReference type="ARBA" id="ARBA00023163"/>
    </source>
</evidence>
<evidence type="ECO:0000313" key="8">
    <source>
        <dbReference type="EMBL" id="KAG0276720.1"/>
    </source>
</evidence>
<evidence type="ECO:0000256" key="3">
    <source>
        <dbReference type="ARBA" id="ARBA00022491"/>
    </source>
</evidence>
<accession>A0AAD4DFJ0</accession>
<keyword evidence="3" id="KW-0678">Repressor</keyword>
<keyword evidence="9" id="KW-1185">Reference proteome</keyword>
<comment type="similarity">
    <text evidence="2">Belongs to the NELF-D family.</text>
</comment>
<sequence>MSRNTGTVAENSSGPLTTVEAMLQSFQAPDSILERKITDNIAGYIKEGGQPLLLVNALSSSYVGVPEMCNLMSDWAREFDIDPVDVMQDVLKEQLMERFDPESVDKEFKDDQRQFMSVTPPLKGSGSDDWLSIMIRHPFWRSVIYELSEEHQKCKFLNFAIQRISDAGYQGEIASVATASTFVGVFSGVLLESLDKLREEDDVGLLDKLPDLIKICCQNEHTYLYTQILLFRLMKTERGLPLKRISKELESGVLEKFNKPPLVSTLRMLLSGASPAVASAISAILQSRSPSPGDVMQLHRAYTSDDPPSSFFLRDPEFFEIMLSSIFVPSFKGGMVKQDHKEKYLWLIAYAASVHENDDMGPDTTEVQPTYEALLALEDTLSKRTAGTDLTPILANLLVAIETPVASMALLYWIQFVITETSYIETYFRSHEVPVPLLLIEEMAYKHPLQQTAVFATLVNFFEAPLELNPEIMMTYRKSILERMIYLMQLNFAMPVLDYIRVRARKMDQSLSMHFVKRVLEMVSGPYSKKFIEGMGQMIQEIVEVIKKTETEPIVRAWIEEVVLQPVDVEMQSPPTSTSSSSTHETLAAAASGNDSGLSTIQEIKKRLEEPRR</sequence>
<feature type="compositionally biased region" description="Low complexity" evidence="7">
    <location>
        <begin position="573"/>
        <end position="592"/>
    </location>
</feature>
<dbReference type="GO" id="GO:0034244">
    <property type="term" value="P:negative regulation of transcription elongation by RNA polymerase II"/>
    <property type="evidence" value="ECO:0007669"/>
    <property type="project" value="TreeGrafter"/>
</dbReference>
<evidence type="ECO:0000256" key="6">
    <source>
        <dbReference type="ARBA" id="ARBA00023242"/>
    </source>
</evidence>
<evidence type="ECO:0000256" key="1">
    <source>
        <dbReference type="ARBA" id="ARBA00004123"/>
    </source>
</evidence>
<proteinExistence type="inferred from homology"/>
<dbReference type="EMBL" id="JAAAIL010000343">
    <property type="protein sequence ID" value="KAG0276720.1"/>
    <property type="molecule type" value="Genomic_DNA"/>
</dbReference>
<comment type="subcellular location">
    <subcellularLocation>
        <location evidence="1">Nucleus</location>
    </subcellularLocation>
</comment>
<keyword evidence="4" id="KW-0805">Transcription regulation</keyword>
<gene>
    <name evidence="8" type="primary">TH1L</name>
    <name evidence="8" type="ORF">BGZ95_007135</name>
</gene>
<name>A0AAD4DFJ0_9FUNG</name>
<feature type="region of interest" description="Disordered" evidence="7">
    <location>
        <begin position="571"/>
        <end position="613"/>
    </location>
</feature>
<evidence type="ECO:0000256" key="7">
    <source>
        <dbReference type="SAM" id="MobiDB-lite"/>
    </source>
</evidence>
<dbReference type="GO" id="GO:0003746">
    <property type="term" value="F:translation elongation factor activity"/>
    <property type="evidence" value="ECO:0007669"/>
    <property type="project" value="UniProtKB-KW"/>
</dbReference>
<evidence type="ECO:0000256" key="2">
    <source>
        <dbReference type="ARBA" id="ARBA00005726"/>
    </source>
</evidence>
<keyword evidence="5" id="KW-0804">Transcription</keyword>
<dbReference type="InterPro" id="IPR006942">
    <property type="entry name" value="TH1"/>
</dbReference>
<protein>
    <submittedName>
        <fullName evidence="8">Negative elongation factor C/D</fullName>
    </submittedName>
</protein>